<protein>
    <submittedName>
        <fullName evidence="1">Heterokaryon incompatibility protein-domain-containing protein</fullName>
    </submittedName>
</protein>
<sequence>MSCLKKLTREKGGLSSHIDLSSFQSSFLTNMSITNDTMADDNTLLLNHQQLYQSLTLGSKDEIRLFDLEPSPIFESDIHGRLRIAQYSSNGSPIIEPFEALSYAWGTEINARRIIINDKTILVRGNLEAFLRRRREAENTVTLWVDAICINQKDCEEKNECLTSMLAVYASASAMTIWLGPEDEDSDIAIQAIQYLGAGPLYQSQRITNQRVVNAIDRLLSRPWWSRVWIIQEVVFGGLSKRYRLKVRCGKKQISWPTLVIAAARMKSYLYERKQYFPSISHILELDRLRENSGAILNTALSRNPDGTNPLAPCFALELVSQNRCFHATDPRDKIYALVNMIAPGVFSVVPLDYASSVENVYKYFAWWLLRKVDGLEILKHCGPTNYELPSWVPDWSVDLECLPLPSSKDRHLDNTPWWSKPGPIKQVINKANRVIVRPLKGGPDIPMEYETIEDVELPEDFEIPEMFELWSTNPRAVMAKILKRFEWAAHFDDRSIVDEPGEDSTWRLEPLVISTVLSRLKRDHHHRSFRAGGLTTDSADTLALLPQGISVLSPQGIIWDTIDEIHEGFVSNVDDNFDKATKFMVALGQCKALAEDNAAATLRYPSLNDRLRAFWVTILAGQLPESDQNDEHPTTILGVDYMTWLPPLPHSWAPQQPPLTVQTTGLVKRAEFNQTMNAAVQKAADYRDAHTTDLTEVGPVFSFLEFSGLVPATWTEEDHDKYQKRFDHLGSLWSHQRFDLYHAPFPLLNVVPDPYWHVRREQDELARRKTCLYWLMHELRRIDIGCQEESETDSFYDELISREFCRMIAFTTSMVCYGTLESGKEKYALGRKFFITKKGYFGLAPKGARSGDKIAVLLGSEVPFVLRSNGEIYDSTAWAIIGEAYVHDIMDGEVISEEAKGNVQSSTVHIM</sequence>
<dbReference type="EMBL" id="MU393538">
    <property type="protein sequence ID" value="KAI4861934.1"/>
    <property type="molecule type" value="Genomic_DNA"/>
</dbReference>
<keyword evidence="2" id="KW-1185">Reference proteome</keyword>
<organism evidence="1 2">
    <name type="scientific">Hypoxylon rubiginosum</name>
    <dbReference type="NCBI Taxonomy" id="110542"/>
    <lineage>
        <taxon>Eukaryota</taxon>
        <taxon>Fungi</taxon>
        <taxon>Dikarya</taxon>
        <taxon>Ascomycota</taxon>
        <taxon>Pezizomycotina</taxon>
        <taxon>Sordariomycetes</taxon>
        <taxon>Xylariomycetidae</taxon>
        <taxon>Xylariales</taxon>
        <taxon>Hypoxylaceae</taxon>
        <taxon>Hypoxylon</taxon>
    </lineage>
</organism>
<reference evidence="1 2" key="1">
    <citation type="journal article" date="2022" name="New Phytol.">
        <title>Ecological generalism drives hyperdiversity of secondary metabolite gene clusters in xylarialean endophytes.</title>
        <authorList>
            <person name="Franco M.E.E."/>
            <person name="Wisecaver J.H."/>
            <person name="Arnold A.E."/>
            <person name="Ju Y.M."/>
            <person name="Slot J.C."/>
            <person name="Ahrendt S."/>
            <person name="Moore L.P."/>
            <person name="Eastman K.E."/>
            <person name="Scott K."/>
            <person name="Konkel Z."/>
            <person name="Mondo S.J."/>
            <person name="Kuo A."/>
            <person name="Hayes R.D."/>
            <person name="Haridas S."/>
            <person name="Andreopoulos B."/>
            <person name="Riley R."/>
            <person name="LaButti K."/>
            <person name="Pangilinan J."/>
            <person name="Lipzen A."/>
            <person name="Amirebrahimi M."/>
            <person name="Yan J."/>
            <person name="Adam C."/>
            <person name="Keymanesh K."/>
            <person name="Ng V."/>
            <person name="Louie K."/>
            <person name="Northen T."/>
            <person name="Drula E."/>
            <person name="Henrissat B."/>
            <person name="Hsieh H.M."/>
            <person name="Youens-Clark K."/>
            <person name="Lutzoni F."/>
            <person name="Miadlikowska J."/>
            <person name="Eastwood D.C."/>
            <person name="Hamelin R.C."/>
            <person name="Grigoriev I.V."/>
            <person name="U'Ren J.M."/>
        </authorList>
    </citation>
    <scope>NUCLEOTIDE SEQUENCE [LARGE SCALE GENOMIC DNA]</scope>
    <source>
        <strain evidence="1 2">CBS 119005</strain>
    </source>
</reference>
<gene>
    <name evidence="1" type="ORF">F4820DRAFT_432015</name>
</gene>
<name>A0ACB9YRH8_9PEZI</name>
<evidence type="ECO:0000313" key="2">
    <source>
        <dbReference type="Proteomes" id="UP001497700"/>
    </source>
</evidence>
<comment type="caution">
    <text evidence="1">The sequence shown here is derived from an EMBL/GenBank/DDBJ whole genome shotgun (WGS) entry which is preliminary data.</text>
</comment>
<accession>A0ACB9YRH8</accession>
<proteinExistence type="predicted"/>
<dbReference type="Proteomes" id="UP001497700">
    <property type="component" value="Unassembled WGS sequence"/>
</dbReference>
<evidence type="ECO:0000313" key="1">
    <source>
        <dbReference type="EMBL" id="KAI4861934.1"/>
    </source>
</evidence>